<dbReference type="Pfam" id="PF00126">
    <property type="entry name" value="HTH_1"/>
    <property type="match status" value="1"/>
</dbReference>
<dbReference type="InterPro" id="IPR036388">
    <property type="entry name" value="WH-like_DNA-bd_sf"/>
</dbReference>
<dbReference type="PROSITE" id="PS50931">
    <property type="entry name" value="HTH_LYSR"/>
    <property type="match status" value="1"/>
</dbReference>
<keyword evidence="3" id="KW-0238">DNA-binding</keyword>
<organism evidence="6">
    <name type="scientific">gut metagenome</name>
    <dbReference type="NCBI Taxonomy" id="749906"/>
    <lineage>
        <taxon>unclassified sequences</taxon>
        <taxon>metagenomes</taxon>
        <taxon>organismal metagenomes</taxon>
    </lineage>
</organism>
<proteinExistence type="inferred from homology"/>
<evidence type="ECO:0000256" key="4">
    <source>
        <dbReference type="ARBA" id="ARBA00023163"/>
    </source>
</evidence>
<sequence length="242" mass="27692">SEELNLTQPAVSQHIKYLESRYDTPLFIREKKKLRLSPAGEILRSTLESMRNDENTLKKRMKESLSGKRVLTFGVTMTIGEYAITASLAEFIKKHPDTDFHIRYSNTEHLLSELHDGTLDFAIVEGCFEPKNYLTRIYRNEEYIAVASCEHQFAKPIHSLKDLTKERLLIREPGSGTREILIRALALKNMTIAEFAHIVEVGNIHTIVALLKQDCGISFLYKAAVQQEIEEGTLREIPLDDF</sequence>
<dbReference type="Pfam" id="PF03466">
    <property type="entry name" value="LysR_substrate"/>
    <property type="match status" value="1"/>
</dbReference>
<dbReference type="PANTHER" id="PTHR30126:SF91">
    <property type="entry name" value="LYSR FAMILY TRANSCRIPTIONAL REGULATOR"/>
    <property type="match status" value="1"/>
</dbReference>
<protein>
    <submittedName>
        <fullName evidence="6">Transcriptional regulator, LysR family</fullName>
    </submittedName>
</protein>
<evidence type="ECO:0000256" key="2">
    <source>
        <dbReference type="ARBA" id="ARBA00023015"/>
    </source>
</evidence>
<feature type="non-terminal residue" evidence="6">
    <location>
        <position position="1"/>
    </location>
</feature>
<dbReference type="PANTHER" id="PTHR30126">
    <property type="entry name" value="HTH-TYPE TRANSCRIPTIONAL REGULATOR"/>
    <property type="match status" value="1"/>
</dbReference>
<dbReference type="SUPFAM" id="SSF53850">
    <property type="entry name" value="Periplasmic binding protein-like II"/>
    <property type="match status" value="1"/>
</dbReference>
<evidence type="ECO:0000259" key="5">
    <source>
        <dbReference type="PROSITE" id="PS50931"/>
    </source>
</evidence>
<dbReference type="InterPro" id="IPR000847">
    <property type="entry name" value="LysR_HTH_N"/>
</dbReference>
<dbReference type="SUPFAM" id="SSF46785">
    <property type="entry name" value="Winged helix' DNA-binding domain"/>
    <property type="match status" value="1"/>
</dbReference>
<comment type="caution">
    <text evidence="6">The sequence shown here is derived from an EMBL/GenBank/DDBJ whole genome shotgun (WGS) entry which is preliminary data.</text>
</comment>
<dbReference type="Gene3D" id="3.40.190.10">
    <property type="entry name" value="Periplasmic binding protein-like II"/>
    <property type="match status" value="2"/>
</dbReference>
<feature type="non-terminal residue" evidence="6">
    <location>
        <position position="242"/>
    </location>
</feature>
<keyword evidence="4" id="KW-0804">Transcription</keyword>
<gene>
    <name evidence="6" type="ORF">EVA_15736</name>
</gene>
<keyword evidence="2" id="KW-0805">Transcription regulation</keyword>
<dbReference type="Gene3D" id="1.10.10.10">
    <property type="entry name" value="Winged helix-like DNA-binding domain superfamily/Winged helix DNA-binding domain"/>
    <property type="match status" value="1"/>
</dbReference>
<evidence type="ECO:0000256" key="1">
    <source>
        <dbReference type="ARBA" id="ARBA00009437"/>
    </source>
</evidence>
<comment type="similarity">
    <text evidence="1">Belongs to the LysR transcriptional regulatory family.</text>
</comment>
<name>J9G2X6_9ZZZZ</name>
<reference evidence="6" key="1">
    <citation type="journal article" date="2012" name="PLoS ONE">
        <title>Gene sets for utilization of primary and secondary nutrition supplies in the distal gut of endangered iberian lynx.</title>
        <authorList>
            <person name="Alcaide M."/>
            <person name="Messina E."/>
            <person name="Richter M."/>
            <person name="Bargiela R."/>
            <person name="Peplies J."/>
            <person name="Huws S.A."/>
            <person name="Newbold C.J."/>
            <person name="Golyshin P.N."/>
            <person name="Simon M.A."/>
            <person name="Lopez G."/>
            <person name="Yakimov M.M."/>
            <person name="Ferrer M."/>
        </authorList>
    </citation>
    <scope>NUCLEOTIDE SEQUENCE</scope>
</reference>
<dbReference type="InterPro" id="IPR036390">
    <property type="entry name" value="WH_DNA-bd_sf"/>
</dbReference>
<dbReference type="AlphaFoldDB" id="J9G2X6"/>
<dbReference type="GO" id="GO:0000976">
    <property type="term" value="F:transcription cis-regulatory region binding"/>
    <property type="evidence" value="ECO:0007669"/>
    <property type="project" value="TreeGrafter"/>
</dbReference>
<evidence type="ECO:0000256" key="3">
    <source>
        <dbReference type="ARBA" id="ARBA00023125"/>
    </source>
</evidence>
<dbReference type="InterPro" id="IPR005119">
    <property type="entry name" value="LysR_subst-bd"/>
</dbReference>
<feature type="domain" description="HTH lysR-type" evidence="5">
    <location>
        <begin position="1"/>
        <end position="37"/>
    </location>
</feature>
<dbReference type="GO" id="GO:0003700">
    <property type="term" value="F:DNA-binding transcription factor activity"/>
    <property type="evidence" value="ECO:0007669"/>
    <property type="project" value="InterPro"/>
</dbReference>
<evidence type="ECO:0000313" key="6">
    <source>
        <dbReference type="EMBL" id="EJW96157.1"/>
    </source>
</evidence>
<accession>J9G2X6</accession>
<dbReference type="EMBL" id="AMCI01005426">
    <property type="protein sequence ID" value="EJW96157.1"/>
    <property type="molecule type" value="Genomic_DNA"/>
</dbReference>